<dbReference type="RefSeq" id="WP_150782506.1">
    <property type="nucleotide sequence ID" value="NZ_CABVIH010000040.1"/>
</dbReference>
<dbReference type="AlphaFoldDB" id="A0A5E7Q6B4"/>
<name>A0A5E7Q6B4_PSEFL</name>
<dbReference type="Proteomes" id="UP000375525">
    <property type="component" value="Unassembled WGS sequence"/>
</dbReference>
<reference evidence="1 2" key="1">
    <citation type="submission" date="2019-09" db="EMBL/GenBank/DDBJ databases">
        <authorList>
            <person name="Chandra G."/>
            <person name="Truman W A."/>
        </authorList>
    </citation>
    <scope>NUCLEOTIDE SEQUENCE [LARGE SCALE GENOMIC DNA]</scope>
    <source>
        <strain evidence="1">PS880</strain>
    </source>
</reference>
<dbReference type="OrthoDB" id="8479975at2"/>
<accession>A0A5E7Q6B4</accession>
<dbReference type="EMBL" id="CABVIH010000040">
    <property type="protein sequence ID" value="VVP57255.1"/>
    <property type="molecule type" value="Genomic_DNA"/>
</dbReference>
<evidence type="ECO:0000313" key="1">
    <source>
        <dbReference type="EMBL" id="VVP57255.1"/>
    </source>
</evidence>
<evidence type="ECO:0000313" key="2">
    <source>
        <dbReference type="Proteomes" id="UP000375525"/>
    </source>
</evidence>
<gene>
    <name evidence="1" type="ORF">PS880_05795</name>
</gene>
<sequence length="161" mass="18875">MSHLEDLIAEYYDWSGYLVKRNLKVGKLTHGGWEMELDILAFHPTTKHLVHVEPSIDAHSWETRERRFKKKFESGERHMFISVFPWLDPTTPVERIAVLITHPKDRNELCGAKILSIDEFMYLVKERVSACGKMVRNAIPEQYPLLRTIQLTTQGYYKCLV</sequence>
<organism evidence="1 2">
    <name type="scientific">Pseudomonas fluorescens</name>
    <dbReference type="NCBI Taxonomy" id="294"/>
    <lineage>
        <taxon>Bacteria</taxon>
        <taxon>Pseudomonadati</taxon>
        <taxon>Pseudomonadota</taxon>
        <taxon>Gammaproteobacteria</taxon>
        <taxon>Pseudomonadales</taxon>
        <taxon>Pseudomonadaceae</taxon>
        <taxon>Pseudomonas</taxon>
    </lineage>
</organism>
<protein>
    <recommendedName>
        <fullName evidence="3">NERD domain-containing protein</fullName>
    </recommendedName>
</protein>
<proteinExistence type="predicted"/>
<evidence type="ECO:0008006" key="3">
    <source>
        <dbReference type="Google" id="ProtNLM"/>
    </source>
</evidence>